<dbReference type="AlphaFoldDB" id="A0A2Z7B7I2"/>
<keyword evidence="2" id="KW-1185">Reference proteome</keyword>
<evidence type="ECO:0000313" key="2">
    <source>
        <dbReference type="Proteomes" id="UP000250235"/>
    </source>
</evidence>
<sequence length="98" mass="10948">MAKRRGKSVLEILKKSVGATVPKVEKQGSHLRVPIGHNHLPPPNHLQYVSKDESSSSKQKFCDFWECKNHDQKYLQITLNNMALSIVARVPVSASANV</sequence>
<proteinExistence type="predicted"/>
<name>A0A2Z7B7I2_9LAMI</name>
<evidence type="ECO:0000313" key="1">
    <source>
        <dbReference type="EMBL" id="KZV27660.1"/>
    </source>
</evidence>
<reference evidence="1 2" key="1">
    <citation type="journal article" date="2015" name="Proc. Natl. Acad. Sci. U.S.A.">
        <title>The resurrection genome of Boea hygrometrica: A blueprint for survival of dehydration.</title>
        <authorList>
            <person name="Xiao L."/>
            <person name="Yang G."/>
            <person name="Zhang L."/>
            <person name="Yang X."/>
            <person name="Zhao S."/>
            <person name="Ji Z."/>
            <person name="Zhou Q."/>
            <person name="Hu M."/>
            <person name="Wang Y."/>
            <person name="Chen M."/>
            <person name="Xu Y."/>
            <person name="Jin H."/>
            <person name="Xiao X."/>
            <person name="Hu G."/>
            <person name="Bao F."/>
            <person name="Hu Y."/>
            <person name="Wan P."/>
            <person name="Li L."/>
            <person name="Deng X."/>
            <person name="Kuang T."/>
            <person name="Xiang C."/>
            <person name="Zhu J.K."/>
            <person name="Oliver M.J."/>
            <person name="He Y."/>
        </authorList>
    </citation>
    <scope>NUCLEOTIDE SEQUENCE [LARGE SCALE GENOMIC DNA]</scope>
    <source>
        <strain evidence="2">cv. XS01</strain>
    </source>
</reference>
<dbReference type="EMBL" id="KV010444">
    <property type="protein sequence ID" value="KZV27660.1"/>
    <property type="molecule type" value="Genomic_DNA"/>
</dbReference>
<protein>
    <submittedName>
        <fullName evidence="1">Uncharacterized protein</fullName>
    </submittedName>
</protein>
<accession>A0A2Z7B7I2</accession>
<organism evidence="1 2">
    <name type="scientific">Dorcoceras hygrometricum</name>
    <dbReference type="NCBI Taxonomy" id="472368"/>
    <lineage>
        <taxon>Eukaryota</taxon>
        <taxon>Viridiplantae</taxon>
        <taxon>Streptophyta</taxon>
        <taxon>Embryophyta</taxon>
        <taxon>Tracheophyta</taxon>
        <taxon>Spermatophyta</taxon>
        <taxon>Magnoliopsida</taxon>
        <taxon>eudicotyledons</taxon>
        <taxon>Gunneridae</taxon>
        <taxon>Pentapetalae</taxon>
        <taxon>asterids</taxon>
        <taxon>lamiids</taxon>
        <taxon>Lamiales</taxon>
        <taxon>Gesneriaceae</taxon>
        <taxon>Didymocarpoideae</taxon>
        <taxon>Trichosporeae</taxon>
        <taxon>Loxocarpinae</taxon>
        <taxon>Dorcoceras</taxon>
    </lineage>
</organism>
<dbReference type="Proteomes" id="UP000250235">
    <property type="component" value="Unassembled WGS sequence"/>
</dbReference>
<gene>
    <name evidence="1" type="ORF">F511_42691</name>
</gene>